<dbReference type="Proteomes" id="UP001143362">
    <property type="component" value="Unassembled WGS sequence"/>
</dbReference>
<comment type="caution">
    <text evidence="1">The sequence shown here is derived from an EMBL/GenBank/DDBJ whole genome shotgun (WGS) entry which is preliminary data.</text>
</comment>
<dbReference type="CDD" id="cd02440">
    <property type="entry name" value="AdoMet_MTases"/>
    <property type="match status" value="1"/>
</dbReference>
<dbReference type="Pfam" id="PF13489">
    <property type="entry name" value="Methyltransf_23"/>
    <property type="match status" value="1"/>
</dbReference>
<evidence type="ECO:0000313" key="2">
    <source>
        <dbReference type="Proteomes" id="UP001143362"/>
    </source>
</evidence>
<dbReference type="Gene3D" id="3.40.50.2000">
    <property type="entry name" value="Glycogen Phosphorylase B"/>
    <property type="match status" value="1"/>
</dbReference>
<evidence type="ECO:0000313" key="1">
    <source>
        <dbReference type="EMBL" id="MCX2983309.1"/>
    </source>
</evidence>
<keyword evidence="1" id="KW-0489">Methyltransferase</keyword>
<dbReference type="GO" id="GO:0008168">
    <property type="term" value="F:methyltransferase activity"/>
    <property type="evidence" value="ECO:0007669"/>
    <property type="project" value="UniProtKB-KW"/>
</dbReference>
<keyword evidence="2" id="KW-1185">Reference proteome</keyword>
<sequence length="693" mass="78550">MVNNAMHFIVYSKTTEATISTELGQPEYSYYFVLKQFLPVLDKLGTVLIAADEADVRGQCEELVARQEPCVFLHFSAPHNFFTGLPCPSLPVFAWEFDTIPCESWAANEKNDWRIALRAAGAAITHSQYTVEAVRNAMGQDFPILSLPCGVWDDVESVRADTHRLEPIKNYSLRFTGILLDSHHMALGQSFEPEPISGSESDDTDASIEDVRSSVSLQGVIYTSLFNPYDLRKNWQDMLTAFCWAFRDTSDATLLIKISASHIVEFSDEVAKYLARLAPLNCRVIVIKSYLEQPEYNKLIAGTSYYVNTSFGEGQCLPLMEFLSAGIPAVAPASTALADYMNEDIGFLVHTQEELSFWQHDERQSFRTMQHRVVWRSLYDAFTESYKVAKGDIERYASKAEAAISRLEAHCSRKVLTRHLESFITSNFSKGESGVVPQAVEEKPELAHQLETDPLLRASWQDSQYSGWHNNTMQELVQGFRLEAGDTVVDVGCGEGGNSAFCAMWAEEVIYCDLSEESLSIAQTNMRQFTRCKHRGFVANAEALDLESSIASKVICTEVLEHVEDPLKALSELHRIGKSDCLYLLTVPDELGELLQKEIAPPEYFQKPNHIRILSREAFDHMVEEAGFVIEDKFYSGFYQVIWWTLFWDDRRELLEQWAELWLLLMSNDKGRSIKAAFDKMMPKSQMIIARKA</sequence>
<dbReference type="CDD" id="cd01635">
    <property type="entry name" value="Glycosyltransferase_GTB-type"/>
    <property type="match status" value="1"/>
</dbReference>
<dbReference type="Gene3D" id="3.40.50.150">
    <property type="entry name" value="Vaccinia Virus protein VP39"/>
    <property type="match status" value="1"/>
</dbReference>
<name>A0ABT3TPH7_9GAMM</name>
<keyword evidence="1" id="KW-0808">Transferase</keyword>
<dbReference type="InterPro" id="IPR029063">
    <property type="entry name" value="SAM-dependent_MTases_sf"/>
</dbReference>
<organism evidence="1 2">
    <name type="scientific">Candidatus Litorirhabdus singularis</name>
    <dbReference type="NCBI Taxonomy" id="2518993"/>
    <lineage>
        <taxon>Bacteria</taxon>
        <taxon>Pseudomonadati</taxon>
        <taxon>Pseudomonadota</taxon>
        <taxon>Gammaproteobacteria</taxon>
        <taxon>Cellvibrionales</taxon>
        <taxon>Halieaceae</taxon>
        <taxon>Candidatus Litorirhabdus</taxon>
    </lineage>
</organism>
<dbReference type="SUPFAM" id="SSF53335">
    <property type="entry name" value="S-adenosyl-L-methionine-dependent methyltransferases"/>
    <property type="match status" value="1"/>
</dbReference>
<dbReference type="PANTHER" id="PTHR46656:SF3">
    <property type="entry name" value="PUTATIVE-RELATED"/>
    <property type="match status" value="1"/>
</dbReference>
<dbReference type="GO" id="GO:0032259">
    <property type="term" value="P:methylation"/>
    <property type="evidence" value="ECO:0007669"/>
    <property type="project" value="UniProtKB-KW"/>
</dbReference>
<dbReference type="PANTHER" id="PTHR46656">
    <property type="entry name" value="PUTATIVE-RELATED"/>
    <property type="match status" value="1"/>
</dbReference>
<gene>
    <name evidence="1" type="ORF">EYC98_20805</name>
</gene>
<dbReference type="EMBL" id="SHNN01000006">
    <property type="protein sequence ID" value="MCX2983309.1"/>
    <property type="molecule type" value="Genomic_DNA"/>
</dbReference>
<reference evidence="1" key="1">
    <citation type="submission" date="2019-02" db="EMBL/GenBank/DDBJ databases">
        <authorList>
            <person name="Li S.-H."/>
        </authorList>
    </citation>
    <scope>NUCLEOTIDE SEQUENCE</scope>
    <source>
        <strain evidence="1">IMCC14734</strain>
    </source>
</reference>
<protein>
    <submittedName>
        <fullName evidence="1">Methyltransferase domain-containing protein</fullName>
    </submittedName>
</protein>
<proteinExistence type="predicted"/>
<accession>A0ABT3TPH7</accession>
<dbReference type="SUPFAM" id="SSF53756">
    <property type="entry name" value="UDP-Glycosyltransferase/glycogen phosphorylase"/>
    <property type="match status" value="1"/>
</dbReference>